<evidence type="ECO:0000256" key="1">
    <source>
        <dbReference type="SAM" id="MobiDB-lite"/>
    </source>
</evidence>
<protein>
    <submittedName>
        <fullName evidence="2">Uncharacterized protein</fullName>
    </submittedName>
</protein>
<proteinExistence type="predicted"/>
<reference evidence="2" key="1">
    <citation type="journal article" date="2023" name="PLoS Negl. Trop. Dis.">
        <title>A genome sequence for Biomphalaria pfeifferi, the major vector snail for the human-infecting parasite Schistosoma mansoni.</title>
        <authorList>
            <person name="Bu L."/>
            <person name="Lu L."/>
            <person name="Laidemitt M.R."/>
            <person name="Zhang S.M."/>
            <person name="Mutuku M."/>
            <person name="Mkoji G."/>
            <person name="Steinauer M."/>
            <person name="Loker E.S."/>
        </authorList>
    </citation>
    <scope>NUCLEOTIDE SEQUENCE</scope>
    <source>
        <strain evidence="2">KasaAsao</strain>
    </source>
</reference>
<reference evidence="2" key="2">
    <citation type="submission" date="2023-04" db="EMBL/GenBank/DDBJ databases">
        <authorList>
            <person name="Bu L."/>
            <person name="Lu L."/>
            <person name="Laidemitt M.R."/>
            <person name="Zhang S.M."/>
            <person name="Mutuku M."/>
            <person name="Mkoji G."/>
            <person name="Steinauer M."/>
            <person name="Loker E.S."/>
        </authorList>
    </citation>
    <scope>NUCLEOTIDE SEQUENCE</scope>
    <source>
        <strain evidence="2">KasaAsao</strain>
        <tissue evidence="2">Whole Snail</tissue>
    </source>
</reference>
<evidence type="ECO:0000313" key="3">
    <source>
        <dbReference type="Proteomes" id="UP001233172"/>
    </source>
</evidence>
<comment type="caution">
    <text evidence="2">The sequence shown here is derived from an EMBL/GenBank/DDBJ whole genome shotgun (WGS) entry which is preliminary data.</text>
</comment>
<evidence type="ECO:0000313" key="2">
    <source>
        <dbReference type="EMBL" id="KAK0054304.1"/>
    </source>
</evidence>
<dbReference type="EMBL" id="JASAOG010000078">
    <property type="protein sequence ID" value="KAK0054304.1"/>
    <property type="molecule type" value="Genomic_DNA"/>
</dbReference>
<gene>
    <name evidence="2" type="ORF">Bpfe_016132</name>
</gene>
<accession>A0AAD8F8U8</accession>
<name>A0AAD8F8U8_BIOPF</name>
<sequence>MKAKTTNKQHERGQEIKGDKTKQRNAFSEAMDTPVQPASSCYLLTWKANPPSVSPSHQTGEACRLLGSKSRGALLCFPLSLRVKLLTLRRPVSGISPPYSLPSLGVRRKEHKTGAVSIFMSRRAVTGTEEYEHRTLC</sequence>
<dbReference type="Proteomes" id="UP001233172">
    <property type="component" value="Unassembled WGS sequence"/>
</dbReference>
<feature type="compositionally biased region" description="Basic and acidic residues" evidence="1">
    <location>
        <begin position="8"/>
        <end position="22"/>
    </location>
</feature>
<organism evidence="2 3">
    <name type="scientific">Biomphalaria pfeifferi</name>
    <name type="common">Bloodfluke planorb</name>
    <name type="synonym">Freshwater snail</name>
    <dbReference type="NCBI Taxonomy" id="112525"/>
    <lineage>
        <taxon>Eukaryota</taxon>
        <taxon>Metazoa</taxon>
        <taxon>Spiralia</taxon>
        <taxon>Lophotrochozoa</taxon>
        <taxon>Mollusca</taxon>
        <taxon>Gastropoda</taxon>
        <taxon>Heterobranchia</taxon>
        <taxon>Euthyneura</taxon>
        <taxon>Panpulmonata</taxon>
        <taxon>Hygrophila</taxon>
        <taxon>Lymnaeoidea</taxon>
        <taxon>Planorbidae</taxon>
        <taxon>Biomphalaria</taxon>
    </lineage>
</organism>
<feature type="region of interest" description="Disordered" evidence="1">
    <location>
        <begin position="1"/>
        <end position="32"/>
    </location>
</feature>
<keyword evidence="3" id="KW-1185">Reference proteome</keyword>
<dbReference type="AlphaFoldDB" id="A0AAD8F8U8"/>